<dbReference type="AlphaFoldDB" id="A0A074MIZ0"/>
<comment type="caution">
    <text evidence="3">The sequence shown here is derived from an EMBL/GenBank/DDBJ whole genome shotgun (WGS) entry which is preliminary data.</text>
</comment>
<feature type="transmembrane region" description="Helical" evidence="2">
    <location>
        <begin position="68"/>
        <end position="88"/>
    </location>
</feature>
<dbReference type="Pfam" id="PF04956">
    <property type="entry name" value="TrbC"/>
    <property type="match status" value="1"/>
</dbReference>
<evidence type="ECO:0000256" key="1">
    <source>
        <dbReference type="SAM" id="MobiDB-lite"/>
    </source>
</evidence>
<keyword evidence="2" id="KW-0812">Transmembrane</keyword>
<dbReference type="Proteomes" id="UP000027647">
    <property type="component" value="Unassembled WGS sequence"/>
</dbReference>
<gene>
    <name evidence="3" type="ORF">EH31_03935</name>
</gene>
<sequence>MESVMLKLLAVQPSLFEPSGTSPLQGAAGWISELMQGPLVVTLCVIAVALVGFAALGGRLPVRMGARAVLGCFVVLGAPVIASALLWGGEEPSSQVVYQAENVASEPARPELPPADYDPYSGASLRRE</sequence>
<evidence type="ECO:0000313" key="4">
    <source>
        <dbReference type="Proteomes" id="UP000027647"/>
    </source>
</evidence>
<dbReference type="InterPro" id="IPR007039">
    <property type="entry name" value="TrbC/VirB2"/>
</dbReference>
<reference evidence="3 4" key="1">
    <citation type="submission" date="2014-04" db="EMBL/GenBank/DDBJ databases">
        <title>A comprehensive comparison of genomes of Erythrobacter spp. strains.</title>
        <authorList>
            <person name="Zheng Q."/>
        </authorList>
    </citation>
    <scope>NUCLEOTIDE SEQUENCE [LARGE SCALE GENOMIC DNA]</scope>
    <source>
        <strain evidence="3 4">DSM 6997</strain>
    </source>
</reference>
<accession>A0A074MIZ0</accession>
<keyword evidence="2" id="KW-1133">Transmembrane helix</keyword>
<feature type="region of interest" description="Disordered" evidence="1">
    <location>
        <begin position="104"/>
        <end position="128"/>
    </location>
</feature>
<evidence type="ECO:0000313" key="3">
    <source>
        <dbReference type="EMBL" id="KEO91833.1"/>
    </source>
</evidence>
<protein>
    <recommendedName>
        <fullName evidence="5">TrbC/VIRB2 family protein</fullName>
    </recommendedName>
</protein>
<feature type="transmembrane region" description="Helical" evidence="2">
    <location>
        <begin position="36"/>
        <end position="56"/>
    </location>
</feature>
<keyword evidence="2" id="KW-0472">Membrane</keyword>
<proteinExistence type="predicted"/>
<name>A0A074MIZ0_ERYLO</name>
<dbReference type="EMBL" id="JMIW01000001">
    <property type="protein sequence ID" value="KEO91833.1"/>
    <property type="molecule type" value="Genomic_DNA"/>
</dbReference>
<dbReference type="STRING" id="1044.EH31_03935"/>
<evidence type="ECO:0008006" key="5">
    <source>
        <dbReference type="Google" id="ProtNLM"/>
    </source>
</evidence>
<organism evidence="3 4">
    <name type="scientific">Erythrobacter longus</name>
    <dbReference type="NCBI Taxonomy" id="1044"/>
    <lineage>
        <taxon>Bacteria</taxon>
        <taxon>Pseudomonadati</taxon>
        <taxon>Pseudomonadota</taxon>
        <taxon>Alphaproteobacteria</taxon>
        <taxon>Sphingomonadales</taxon>
        <taxon>Erythrobacteraceae</taxon>
        <taxon>Erythrobacter/Porphyrobacter group</taxon>
        <taxon>Erythrobacter</taxon>
    </lineage>
</organism>
<keyword evidence="4" id="KW-1185">Reference proteome</keyword>
<evidence type="ECO:0000256" key="2">
    <source>
        <dbReference type="SAM" id="Phobius"/>
    </source>
</evidence>